<feature type="region of interest" description="Disordered" evidence="1">
    <location>
        <begin position="106"/>
        <end position="134"/>
    </location>
</feature>
<accession>A0A017SLE5</accession>
<dbReference type="HOGENOM" id="CLU_966369_0_0_1"/>
<evidence type="ECO:0000313" key="2">
    <source>
        <dbReference type="EMBL" id="EYE97566.1"/>
    </source>
</evidence>
<organism evidence="2 3">
    <name type="scientific">Aspergillus ruber (strain CBS 135680)</name>
    <dbReference type="NCBI Taxonomy" id="1388766"/>
    <lineage>
        <taxon>Eukaryota</taxon>
        <taxon>Fungi</taxon>
        <taxon>Dikarya</taxon>
        <taxon>Ascomycota</taxon>
        <taxon>Pezizomycotina</taxon>
        <taxon>Eurotiomycetes</taxon>
        <taxon>Eurotiomycetidae</taxon>
        <taxon>Eurotiales</taxon>
        <taxon>Aspergillaceae</taxon>
        <taxon>Aspergillus</taxon>
        <taxon>Aspergillus subgen. Aspergillus</taxon>
    </lineage>
</organism>
<proteinExistence type="predicted"/>
<dbReference type="OrthoDB" id="10591262at2759"/>
<dbReference type="RefSeq" id="XP_040641254.1">
    <property type="nucleotide sequence ID" value="XM_040778264.1"/>
</dbReference>
<feature type="compositionally biased region" description="Polar residues" evidence="1">
    <location>
        <begin position="1"/>
        <end position="10"/>
    </location>
</feature>
<feature type="region of interest" description="Disordered" evidence="1">
    <location>
        <begin position="1"/>
        <end position="31"/>
    </location>
</feature>
<protein>
    <submittedName>
        <fullName evidence="2">Uncharacterized protein</fullName>
    </submittedName>
</protein>
<name>A0A017SLE5_ASPRC</name>
<keyword evidence="3" id="KW-1185">Reference proteome</keyword>
<reference evidence="3" key="1">
    <citation type="journal article" date="2014" name="Nat. Commun.">
        <title>Genomic adaptations of the halophilic Dead Sea filamentous fungus Eurotium rubrum.</title>
        <authorList>
            <person name="Kis-Papo T."/>
            <person name="Weig A.R."/>
            <person name="Riley R."/>
            <person name="Persoh D."/>
            <person name="Salamov A."/>
            <person name="Sun H."/>
            <person name="Lipzen A."/>
            <person name="Wasser S.P."/>
            <person name="Rambold G."/>
            <person name="Grigoriev I.V."/>
            <person name="Nevo E."/>
        </authorList>
    </citation>
    <scope>NUCLEOTIDE SEQUENCE [LARGE SCALE GENOMIC DNA]</scope>
    <source>
        <strain evidence="3">CBS 135680</strain>
    </source>
</reference>
<sequence>MTIDKTNPITKMNRKSRQMVSGSHSPRPLLHIRRSQCLDNTRSFTEPRPEDPVRVLEHAILQGNDDELRSLETGLDQTTDVLCVRQIKRSIDFIQNVHRCGFELQQSHDQREGDQGPSDSLAVHSSERRDGGNIPLTTTQLSQTLLPHLTQTDFNFQTIGDILALRRIQLRKTAGQKLREDLTKVGIDLNPGLVKSLLLVFIQVNDCLFDLALVADHGLHHVLQSSFLLLNAVNHVHDLRVDLLLHPLETFGNVAQRRLAFRNVLVLEVINSIGASEIVLFVSNPLML</sequence>
<gene>
    <name evidence="2" type="ORF">EURHEDRAFT_299314</name>
</gene>
<dbReference type="AlphaFoldDB" id="A0A017SLE5"/>
<evidence type="ECO:0000313" key="3">
    <source>
        <dbReference type="Proteomes" id="UP000019804"/>
    </source>
</evidence>
<dbReference type="Proteomes" id="UP000019804">
    <property type="component" value="Unassembled WGS sequence"/>
</dbReference>
<dbReference type="GeneID" id="63693388"/>
<dbReference type="EMBL" id="KK088415">
    <property type="protein sequence ID" value="EYE97566.1"/>
    <property type="molecule type" value="Genomic_DNA"/>
</dbReference>
<evidence type="ECO:0000256" key="1">
    <source>
        <dbReference type="SAM" id="MobiDB-lite"/>
    </source>
</evidence>